<keyword evidence="2" id="KW-1185">Reference proteome</keyword>
<evidence type="ECO:0000313" key="2">
    <source>
        <dbReference type="Proteomes" id="UP001256673"/>
    </source>
</evidence>
<dbReference type="EMBL" id="JAWDIU010000001">
    <property type="protein sequence ID" value="MDU0325717.1"/>
    <property type="molecule type" value="Genomic_DNA"/>
</dbReference>
<accession>A0ABU3RS37</accession>
<dbReference type="InterPro" id="IPR013325">
    <property type="entry name" value="RNA_pol_sigma_r2"/>
</dbReference>
<organism evidence="1 2">
    <name type="scientific">Microbacterium algihabitans</name>
    <dbReference type="NCBI Taxonomy" id="3075992"/>
    <lineage>
        <taxon>Bacteria</taxon>
        <taxon>Bacillati</taxon>
        <taxon>Actinomycetota</taxon>
        <taxon>Actinomycetes</taxon>
        <taxon>Micrococcales</taxon>
        <taxon>Microbacteriaceae</taxon>
        <taxon>Microbacterium</taxon>
    </lineage>
</organism>
<dbReference type="Gene3D" id="1.10.1740.10">
    <property type="match status" value="1"/>
</dbReference>
<gene>
    <name evidence="1" type="ORF">RWH43_02995</name>
</gene>
<dbReference type="Proteomes" id="UP001256673">
    <property type="component" value="Unassembled WGS sequence"/>
</dbReference>
<proteinExistence type="predicted"/>
<comment type="caution">
    <text evidence="1">The sequence shown here is derived from an EMBL/GenBank/DDBJ whole genome shotgun (WGS) entry which is preliminary data.</text>
</comment>
<reference evidence="1 2" key="1">
    <citation type="submission" date="2023-09" db="EMBL/GenBank/DDBJ databases">
        <title>Microbacterium fusihabitans sp. nov., Microbacterium phycihabitans sp. nov., and Microbacterium cervinum sp. nov., isolated from dried seaweeds of beach.</title>
        <authorList>
            <person name="Lee S.D."/>
        </authorList>
    </citation>
    <scope>NUCLEOTIDE SEQUENCE [LARGE SCALE GENOMIC DNA]</scope>
    <source>
        <strain evidence="1 2">KSW2-21</strain>
    </source>
</reference>
<dbReference type="RefSeq" id="WP_144829653.1">
    <property type="nucleotide sequence ID" value="NZ_JAWDIU010000001.1"/>
</dbReference>
<dbReference type="SUPFAM" id="SSF88946">
    <property type="entry name" value="Sigma2 domain of RNA polymerase sigma factors"/>
    <property type="match status" value="1"/>
</dbReference>
<name>A0ABU3RS37_9MICO</name>
<sequence length="97" mass="10369">MTMTDVASAATRDPDLDALLVRAASGDCDAFVAFYDATSPRVYATLLALTGLAQRADALLEGIYVEAWERMRGRSAPPCPGLQWMSAIAHRHATGTV</sequence>
<protein>
    <submittedName>
        <fullName evidence="1">Uncharacterized protein</fullName>
    </submittedName>
</protein>
<evidence type="ECO:0000313" key="1">
    <source>
        <dbReference type="EMBL" id="MDU0325717.1"/>
    </source>
</evidence>